<dbReference type="SUPFAM" id="SSF53474">
    <property type="entry name" value="alpha/beta-Hydrolases"/>
    <property type="match status" value="1"/>
</dbReference>
<dbReference type="AlphaFoldDB" id="A0A4Y7NPE5"/>
<feature type="domain" description="Coiled-coil" evidence="2">
    <location>
        <begin position="126"/>
        <end position="208"/>
    </location>
</feature>
<sequence length="603" mass="68613">MEKMPKKFDGENSKVAVARARKDAVKDAERKKKEEKEQEEFWKDDDKLVQKKMQRKDEKEKKKAEQLAKKNELKSLADQEMESIKVQPKQASSKAELEKREAAAKGKGTVTKVVPVEHSEAPIPENINRIVIDGEVASSVDEAIKVLRISDSPADVERHPEKRMKAAYAAFEEKHIPRLREENPNMRLSQIKQMLHREWLKSPENPLNSTHSQYNKKSCGATIDLQAHPVVLVPGDGGSQIEGKLDKPSAVHYVCSKKTDYWFSLWLNMELLVPIVIDCWVDNMKLSYDNSTRKTSNNPGVEIRIPEFGNSSSVEWIDPSKASAGNYFATVAESIIKFGYERDISLRGAPYDFRKAPNELQDYFASMKALVEDTYIKTNGQKIVFITHSMGSPMTLYFLNHQTQEWKNKFIKSWISLAGCWAGTIKALKVYAQGDNLGVRVLSETALREQQRTSPSLSWLMPSDKLWTPDEVMVQTSSRNYTIRDYQDFFSDIDFLPGYDMWQDTHPLVHDLTAPGVEIHCLFGTGVDTAERLVYSKSTPVGKATIIMGDGDGTVNVRSLAACSKWTTEQTQPVYVQAFPKRDHMAVLYVIILRYYMARQNNR</sequence>
<reference evidence="3" key="1">
    <citation type="submission" date="2018-08" db="EMBL/GenBank/DDBJ databases">
        <authorList>
            <person name="Cornetti L."/>
        </authorList>
    </citation>
    <scope>NUCLEOTIDE SEQUENCE</scope>
    <source>
        <strain evidence="3">OM-SAIQ-clone2</strain>
    </source>
</reference>
<feature type="region of interest" description="Disordered" evidence="1">
    <location>
        <begin position="1"/>
        <end position="103"/>
    </location>
</feature>
<organism evidence="3">
    <name type="scientific">Simocephalus serrulatus</name>
    <dbReference type="NCBI Taxonomy" id="117539"/>
    <lineage>
        <taxon>Eukaryota</taxon>
        <taxon>Metazoa</taxon>
        <taxon>Ecdysozoa</taxon>
        <taxon>Arthropoda</taxon>
        <taxon>Crustacea</taxon>
        <taxon>Branchiopoda</taxon>
        <taxon>Diplostraca</taxon>
        <taxon>Cladocera</taxon>
        <taxon>Anomopoda</taxon>
        <taxon>Daphniidae</taxon>
        <taxon>Simocephalus</taxon>
    </lineage>
</organism>
<dbReference type="Pfam" id="PF06244">
    <property type="entry name" value="Ccdc124"/>
    <property type="match status" value="1"/>
</dbReference>
<dbReference type="Gene3D" id="3.40.50.1820">
    <property type="entry name" value="alpha/beta hydrolase"/>
    <property type="match status" value="2"/>
</dbReference>
<dbReference type="PANTHER" id="PTHR11440">
    <property type="entry name" value="LECITHIN-CHOLESTEROL ACYLTRANSFERASE-RELATED"/>
    <property type="match status" value="1"/>
</dbReference>
<dbReference type="InterPro" id="IPR054414">
    <property type="entry name" value="Ccdc124/Oxs1_C"/>
</dbReference>
<dbReference type="Pfam" id="PF02450">
    <property type="entry name" value="LCAT"/>
    <property type="match status" value="1"/>
</dbReference>
<evidence type="ECO:0000256" key="1">
    <source>
        <dbReference type="SAM" id="MobiDB-lite"/>
    </source>
</evidence>
<dbReference type="GO" id="GO:0006629">
    <property type="term" value="P:lipid metabolic process"/>
    <property type="evidence" value="ECO:0007669"/>
    <property type="project" value="InterPro"/>
</dbReference>
<proteinExistence type="evidence at transcript level"/>
<gene>
    <name evidence="3" type="primary">EOG090X0J63</name>
</gene>
<dbReference type="GO" id="GO:0008374">
    <property type="term" value="F:O-acyltransferase activity"/>
    <property type="evidence" value="ECO:0007669"/>
    <property type="project" value="InterPro"/>
</dbReference>
<evidence type="ECO:0000259" key="2">
    <source>
        <dbReference type="Pfam" id="PF06244"/>
    </source>
</evidence>
<feature type="compositionally biased region" description="Basic and acidic residues" evidence="1">
    <location>
        <begin position="20"/>
        <end position="77"/>
    </location>
</feature>
<protein>
    <submittedName>
        <fullName evidence="3">EOG090X0J63</fullName>
    </submittedName>
</protein>
<accession>A0A4Y7NPE5</accession>
<dbReference type="InterPro" id="IPR003386">
    <property type="entry name" value="LACT/PDAT_acylTrfase"/>
</dbReference>
<evidence type="ECO:0000313" key="3">
    <source>
        <dbReference type="EMBL" id="SVE94623.1"/>
    </source>
</evidence>
<dbReference type="EMBL" id="LR025004">
    <property type="protein sequence ID" value="SVE94623.1"/>
    <property type="molecule type" value="mRNA"/>
</dbReference>
<dbReference type="InterPro" id="IPR029058">
    <property type="entry name" value="AB_hydrolase_fold"/>
</dbReference>
<name>A0A4Y7NPE5_9CRUS</name>
<feature type="compositionally biased region" description="Basic and acidic residues" evidence="1">
    <location>
        <begin position="1"/>
        <end position="12"/>
    </location>
</feature>